<dbReference type="InterPro" id="IPR050631">
    <property type="entry name" value="PheA/TfdB_FAD_monoxygenase"/>
</dbReference>
<dbReference type="InterPro" id="IPR002938">
    <property type="entry name" value="FAD-bd"/>
</dbReference>
<evidence type="ECO:0000256" key="3">
    <source>
        <dbReference type="SAM" id="MobiDB-lite"/>
    </source>
</evidence>
<proteinExistence type="predicted"/>
<dbReference type="SUPFAM" id="SSF51905">
    <property type="entry name" value="FAD/NAD(P)-binding domain"/>
    <property type="match status" value="1"/>
</dbReference>
<evidence type="ECO:0000313" key="6">
    <source>
        <dbReference type="Proteomes" id="UP001332243"/>
    </source>
</evidence>
<evidence type="ECO:0000313" key="5">
    <source>
        <dbReference type="EMBL" id="MEE6257667.1"/>
    </source>
</evidence>
<keyword evidence="6" id="KW-1185">Reference proteome</keyword>
<dbReference type="Gene3D" id="3.30.70.2450">
    <property type="match status" value="1"/>
</dbReference>
<feature type="region of interest" description="Disordered" evidence="3">
    <location>
        <begin position="372"/>
        <end position="405"/>
    </location>
</feature>
<name>A0ABU7RMF4_9ACTN</name>
<dbReference type="Pfam" id="PF01494">
    <property type="entry name" value="FAD_binding_3"/>
    <property type="match status" value="1"/>
</dbReference>
<evidence type="ECO:0000256" key="1">
    <source>
        <dbReference type="ARBA" id="ARBA00023002"/>
    </source>
</evidence>
<reference evidence="5 6" key="1">
    <citation type="submission" date="2024-01" db="EMBL/GenBank/DDBJ databases">
        <title>Genome insights into Plantactinospora sonchi sp. nov.</title>
        <authorList>
            <person name="Wang L."/>
        </authorList>
    </citation>
    <scope>NUCLEOTIDE SEQUENCE [LARGE SCALE GENOMIC DNA]</scope>
    <source>
        <strain evidence="5 6">NEAU-QY2</strain>
    </source>
</reference>
<organism evidence="5 6">
    <name type="scientific">Plantactinospora sonchi</name>
    <dbReference type="NCBI Taxonomy" id="1544735"/>
    <lineage>
        <taxon>Bacteria</taxon>
        <taxon>Bacillati</taxon>
        <taxon>Actinomycetota</taxon>
        <taxon>Actinomycetes</taxon>
        <taxon>Micromonosporales</taxon>
        <taxon>Micromonosporaceae</taxon>
        <taxon>Plantactinospora</taxon>
    </lineage>
</organism>
<sequence length="405" mass="43294">MTGGHRPVIVVGAGPVGMSAALALRALGRPATVLEAGAEDRLRPGSRAIFVHRATLEVLDRAAPGLAGELAAYGLVWGTKRTFYAGRQVFARSYPPPPAGTLPHFTSLPQVETERYLLQACKAAGVEFAWNAEVTHVESTTGGVTLRTAAGARWTADYVVAADGARSGVRRALGVPMEGSRSDGWYVVVDVEEDPAEPLPVERVFHYRHPAAGHRNVLLVPFAGGWRVDLQLHDDDDPEELSHGDGLRHWLRAVLPPAYAERVGWASTYRFLQVVADDFAEPARRTLLVGEAAHLFAPFGARGLNSGVADAEAAATAVHVALSAAVPARARAAVEDFALSRRRAALFNRDAAGAALAHLRPGPAEREVLEQAARDAATDESRGHWLDTTPYGPRGLPPGNTIHKY</sequence>
<keyword evidence="1" id="KW-0560">Oxidoreductase</keyword>
<gene>
    <name evidence="5" type="ORF">V1633_04070</name>
</gene>
<dbReference type="EMBL" id="JAZGQK010000003">
    <property type="protein sequence ID" value="MEE6257667.1"/>
    <property type="molecule type" value="Genomic_DNA"/>
</dbReference>
<dbReference type="PRINTS" id="PR00420">
    <property type="entry name" value="RNGMNOXGNASE"/>
</dbReference>
<keyword evidence="2" id="KW-0520">NAD</keyword>
<accession>A0ABU7RMF4</accession>
<feature type="compositionally biased region" description="Basic and acidic residues" evidence="3">
    <location>
        <begin position="372"/>
        <end position="385"/>
    </location>
</feature>
<dbReference type="PANTHER" id="PTHR43476:SF4">
    <property type="entry name" value="BLR0106 PROTEIN"/>
    <property type="match status" value="1"/>
</dbReference>
<comment type="caution">
    <text evidence="5">The sequence shown here is derived from an EMBL/GenBank/DDBJ whole genome shotgun (WGS) entry which is preliminary data.</text>
</comment>
<protein>
    <submittedName>
        <fullName evidence="5">FAD-dependent oxidoreductase</fullName>
    </submittedName>
</protein>
<evidence type="ECO:0000256" key="2">
    <source>
        <dbReference type="ARBA" id="ARBA00023027"/>
    </source>
</evidence>
<dbReference type="PANTHER" id="PTHR43476">
    <property type="entry name" value="3-(3-HYDROXY-PHENYL)PROPIONATE/3-HYDROXYCINNAMIC ACID HYDROXYLASE"/>
    <property type="match status" value="1"/>
</dbReference>
<feature type="domain" description="FAD-binding" evidence="4">
    <location>
        <begin position="7"/>
        <end position="324"/>
    </location>
</feature>
<dbReference type="RefSeq" id="WP_331212789.1">
    <property type="nucleotide sequence ID" value="NZ_JAZGQK010000003.1"/>
</dbReference>
<dbReference type="InterPro" id="IPR036188">
    <property type="entry name" value="FAD/NAD-bd_sf"/>
</dbReference>
<evidence type="ECO:0000259" key="4">
    <source>
        <dbReference type="Pfam" id="PF01494"/>
    </source>
</evidence>
<dbReference type="Gene3D" id="3.50.50.60">
    <property type="entry name" value="FAD/NAD(P)-binding domain"/>
    <property type="match status" value="1"/>
</dbReference>
<dbReference type="Proteomes" id="UP001332243">
    <property type="component" value="Unassembled WGS sequence"/>
</dbReference>